<name>A0A015LYS6_RHIIW</name>
<dbReference type="SUPFAM" id="SSF52047">
    <property type="entry name" value="RNI-like"/>
    <property type="match status" value="1"/>
</dbReference>
<dbReference type="EMBL" id="JEMT01009995">
    <property type="protein sequence ID" value="EXX77866.1"/>
    <property type="molecule type" value="Genomic_DNA"/>
</dbReference>
<comment type="caution">
    <text evidence="1">The sequence shown here is derived from an EMBL/GenBank/DDBJ whole genome shotgun (WGS) entry which is preliminary data.</text>
</comment>
<dbReference type="InterPro" id="IPR032675">
    <property type="entry name" value="LRR_dom_sf"/>
</dbReference>
<accession>A0A015LYS6</accession>
<reference evidence="1 2" key="1">
    <citation type="submission" date="2014-02" db="EMBL/GenBank/DDBJ databases">
        <title>Single nucleus genome sequencing reveals high similarity among nuclei of an endomycorrhizal fungus.</title>
        <authorList>
            <person name="Lin K."/>
            <person name="Geurts R."/>
            <person name="Zhang Z."/>
            <person name="Limpens E."/>
            <person name="Saunders D.G."/>
            <person name="Mu D."/>
            <person name="Pang E."/>
            <person name="Cao H."/>
            <person name="Cha H."/>
            <person name="Lin T."/>
            <person name="Zhou Q."/>
            <person name="Shang Y."/>
            <person name="Li Y."/>
            <person name="Ivanov S."/>
            <person name="Sharma T."/>
            <person name="Velzen R.V."/>
            <person name="Ruijter N.D."/>
            <person name="Aanen D.K."/>
            <person name="Win J."/>
            <person name="Kamoun S."/>
            <person name="Bisseling T."/>
            <person name="Huang S."/>
        </authorList>
    </citation>
    <scope>NUCLEOTIDE SEQUENCE [LARGE SCALE GENOMIC DNA]</scope>
    <source>
        <strain evidence="2">DAOM197198w</strain>
    </source>
</reference>
<dbReference type="Gene3D" id="3.80.10.10">
    <property type="entry name" value="Ribonuclease Inhibitor"/>
    <property type="match status" value="1"/>
</dbReference>
<dbReference type="OrthoDB" id="2306208at2759"/>
<gene>
    <name evidence="1" type="ORF">RirG_019940</name>
</gene>
<sequence length="467" mass="55356">MLKLNRDIIFLILKELQNDHKSFYSCLLVNRTWCEMAVPILWRDPAKIFGCCLNIKPFKNIFNVILSHLSEESRDYLKIQGIDVFKEIYQQPLFNYISFWKCLDLCFLDYMVALTDIEENMKYILGKKILKLFINSDSKFFSLSISELQYLNILGTEQCFSEIEYFYSDNNANSNILKGLAKINTSIKKLEFYIMYIDDDDHGIVKLIEVQKSLKEVIFRNSRGTNETYCKLLENSLITYANSVQYLRIDWKPITEFLSNFVNLVSLDLMDHSYDYFKTWNNLEKASFPFLKFLKSERVPPWVLANLIKNTKGHLIKINIFNYQDVDDGRLIKAIYQNCPKLNYLRLQLSNEYVSDFESLLINCQFLFKLDIIGMDNFNWNKLFDILTKFSPINLYKFTFSAFNYGGLKLESLKLFLDNWNERHPVLLEIHSGDITIRDLMKKYKTKGVIKEYVLSSDEWLYIQLDY</sequence>
<evidence type="ECO:0000313" key="1">
    <source>
        <dbReference type="EMBL" id="EXX77866.1"/>
    </source>
</evidence>
<proteinExistence type="predicted"/>
<dbReference type="HOGENOM" id="CLU_028913_1_0_1"/>
<dbReference type="Proteomes" id="UP000022910">
    <property type="component" value="Unassembled WGS sequence"/>
</dbReference>
<protein>
    <recommendedName>
        <fullName evidence="3">F-box domain-containing protein</fullName>
    </recommendedName>
</protein>
<evidence type="ECO:0000313" key="2">
    <source>
        <dbReference type="Proteomes" id="UP000022910"/>
    </source>
</evidence>
<organism evidence="1 2">
    <name type="scientific">Rhizophagus irregularis (strain DAOM 197198w)</name>
    <name type="common">Glomus intraradices</name>
    <dbReference type="NCBI Taxonomy" id="1432141"/>
    <lineage>
        <taxon>Eukaryota</taxon>
        <taxon>Fungi</taxon>
        <taxon>Fungi incertae sedis</taxon>
        <taxon>Mucoromycota</taxon>
        <taxon>Glomeromycotina</taxon>
        <taxon>Glomeromycetes</taxon>
        <taxon>Glomerales</taxon>
        <taxon>Glomeraceae</taxon>
        <taxon>Rhizophagus</taxon>
    </lineage>
</organism>
<evidence type="ECO:0008006" key="3">
    <source>
        <dbReference type="Google" id="ProtNLM"/>
    </source>
</evidence>
<dbReference type="AlphaFoldDB" id="A0A015LYS6"/>
<keyword evidence="2" id="KW-1185">Reference proteome</keyword>